<evidence type="ECO:0000313" key="3">
    <source>
        <dbReference type="Proteomes" id="UP001519344"/>
    </source>
</evidence>
<accession>A0ABS4I1X5</accession>
<gene>
    <name evidence="2" type="ORF">J2Z65_004031</name>
</gene>
<reference evidence="2 3" key="1">
    <citation type="submission" date="2021-03" db="EMBL/GenBank/DDBJ databases">
        <title>Genomic Encyclopedia of Type Strains, Phase IV (KMG-IV): sequencing the most valuable type-strain genomes for metagenomic binning, comparative biology and taxonomic classification.</title>
        <authorList>
            <person name="Goeker M."/>
        </authorList>
    </citation>
    <scope>NUCLEOTIDE SEQUENCE [LARGE SCALE GENOMIC DNA]</scope>
    <source>
        <strain evidence="2 3">DSM 24950</strain>
    </source>
</reference>
<sequence>MNVSNKSGLYLFFWCRWVLLLMGLLIYTKSGNVTPGLLLAAVLFHTVYSLLYVFKMDRITAIAASAFDIGFGIYLLWLTGGLSSPFLIYCFTGLLMVKRFVTWRKYYPICLSYTLLLPIIFALISEGPVYMYLLNHFDYSFVVLAYFSSVSFVHYTLQGVRKQYRKLVMIYSTRFMARQPLRQGAVLYIEGMLKKILDEREVMLCMASARQSEKVQSWKHTYFTNYLKHNSPLHSQRMYAQLPSPTGELEALYIQTLLDRNGKFYGWLLVKRKRTNCPFCTKCISNSFS</sequence>
<name>A0ABS4I1X5_9BACL</name>
<proteinExistence type="predicted"/>
<evidence type="ECO:0000256" key="1">
    <source>
        <dbReference type="SAM" id="Phobius"/>
    </source>
</evidence>
<organism evidence="2 3">
    <name type="scientific">Paenibacillus aceris</name>
    <dbReference type="NCBI Taxonomy" id="869555"/>
    <lineage>
        <taxon>Bacteria</taxon>
        <taxon>Bacillati</taxon>
        <taxon>Bacillota</taxon>
        <taxon>Bacilli</taxon>
        <taxon>Bacillales</taxon>
        <taxon>Paenibacillaceae</taxon>
        <taxon>Paenibacillus</taxon>
    </lineage>
</organism>
<feature type="transmembrane region" description="Helical" evidence="1">
    <location>
        <begin position="7"/>
        <end position="27"/>
    </location>
</feature>
<dbReference type="RefSeq" id="WP_167053058.1">
    <property type="nucleotide sequence ID" value="NZ_JAAOZR010000005.1"/>
</dbReference>
<feature type="transmembrane region" description="Helical" evidence="1">
    <location>
        <begin position="113"/>
        <end position="133"/>
    </location>
</feature>
<evidence type="ECO:0008006" key="4">
    <source>
        <dbReference type="Google" id="ProtNLM"/>
    </source>
</evidence>
<dbReference type="Proteomes" id="UP001519344">
    <property type="component" value="Unassembled WGS sequence"/>
</dbReference>
<keyword evidence="1" id="KW-0472">Membrane</keyword>
<evidence type="ECO:0000313" key="2">
    <source>
        <dbReference type="EMBL" id="MBP1964808.1"/>
    </source>
</evidence>
<keyword evidence="3" id="KW-1185">Reference proteome</keyword>
<dbReference type="EMBL" id="JAGGKV010000010">
    <property type="protein sequence ID" value="MBP1964808.1"/>
    <property type="molecule type" value="Genomic_DNA"/>
</dbReference>
<protein>
    <recommendedName>
        <fullName evidence="4">Sporulation protein</fullName>
    </recommendedName>
</protein>
<feature type="transmembrane region" description="Helical" evidence="1">
    <location>
        <begin position="139"/>
        <end position="157"/>
    </location>
</feature>
<feature type="transmembrane region" description="Helical" evidence="1">
    <location>
        <begin position="33"/>
        <end position="54"/>
    </location>
</feature>
<comment type="caution">
    <text evidence="2">The sequence shown here is derived from an EMBL/GenBank/DDBJ whole genome shotgun (WGS) entry which is preliminary data.</text>
</comment>
<keyword evidence="1" id="KW-1133">Transmembrane helix</keyword>
<keyword evidence="1" id="KW-0812">Transmembrane</keyword>